<dbReference type="VEuPathDB" id="VectorBase:AATE021019"/>
<dbReference type="EMBL" id="AXCP01008635">
    <property type="status" value="NOT_ANNOTATED_CDS"/>
    <property type="molecule type" value="Genomic_DNA"/>
</dbReference>
<dbReference type="STRING" id="41427.A0A182JMU6"/>
<feature type="domain" description="Endonuclease/exonuclease/phosphatase" evidence="3">
    <location>
        <begin position="159"/>
        <end position="264"/>
    </location>
</feature>
<name>A0A182JMU6_ANOAO</name>
<feature type="coiled-coil region" evidence="1">
    <location>
        <begin position="103"/>
        <end position="144"/>
    </location>
</feature>
<dbReference type="InterPro" id="IPR036691">
    <property type="entry name" value="Endo/exonu/phosph_ase_sf"/>
</dbReference>
<dbReference type="GO" id="GO:0003824">
    <property type="term" value="F:catalytic activity"/>
    <property type="evidence" value="ECO:0007669"/>
    <property type="project" value="InterPro"/>
</dbReference>
<keyword evidence="1" id="KW-0175">Coiled coil</keyword>
<dbReference type="EnsemblMetazoa" id="AATE021019-RA">
    <property type="protein sequence ID" value="AATE021019-PA.1"/>
    <property type="gene ID" value="AATE021019"/>
</dbReference>
<evidence type="ECO:0000256" key="2">
    <source>
        <dbReference type="SAM" id="MobiDB-lite"/>
    </source>
</evidence>
<proteinExistence type="predicted"/>
<dbReference type="SUPFAM" id="SSF56219">
    <property type="entry name" value="DNase I-like"/>
    <property type="match status" value="1"/>
</dbReference>
<organism evidence="4">
    <name type="scientific">Anopheles atroparvus</name>
    <name type="common">European mosquito</name>
    <dbReference type="NCBI Taxonomy" id="41427"/>
    <lineage>
        <taxon>Eukaryota</taxon>
        <taxon>Metazoa</taxon>
        <taxon>Ecdysozoa</taxon>
        <taxon>Arthropoda</taxon>
        <taxon>Hexapoda</taxon>
        <taxon>Insecta</taxon>
        <taxon>Pterygota</taxon>
        <taxon>Neoptera</taxon>
        <taxon>Endopterygota</taxon>
        <taxon>Diptera</taxon>
        <taxon>Nematocera</taxon>
        <taxon>Culicoidea</taxon>
        <taxon>Culicidae</taxon>
        <taxon>Anophelinae</taxon>
        <taxon>Anopheles</taxon>
    </lineage>
</organism>
<dbReference type="EMBL" id="AXCP01008636">
    <property type="status" value="NOT_ANNOTATED_CDS"/>
    <property type="molecule type" value="Genomic_DNA"/>
</dbReference>
<sequence>MTSTPRPSPEVSEDEMEDSSRKKKRMSKKELAEPVADGVGTKEGDHILSPDSEAESSSGVEEESDDEEVNCTIVPVNAASERDTPKTPSPASLDRPPTIDLTLAGMAKQLEALNAQIARLTSELHEERQERKNLEKQLAAQRNNIVEGMVAAEIGGVTYVSCYAPPSWNFERFRTLMEAVVTAVHGCPIVVLAGDFNAAASEWGEPPTSQRQNRQRRGEELLATAELLGLRLLNRGNTPTFLGRGVARPSIIDVTFASPSIASGSDWKGVGGFHQQRPPCGFVLRGIATPISNRTGPTSSTTVPSVGCYAVHSRGVCQRTPATPF</sequence>
<evidence type="ECO:0000256" key="1">
    <source>
        <dbReference type="SAM" id="Coils"/>
    </source>
</evidence>
<dbReference type="InterPro" id="IPR005135">
    <property type="entry name" value="Endo/exonuclease/phosphatase"/>
</dbReference>
<protein>
    <recommendedName>
        <fullName evidence="3">Endonuclease/exonuclease/phosphatase domain-containing protein</fullName>
    </recommendedName>
</protein>
<dbReference type="Gene3D" id="3.60.10.10">
    <property type="entry name" value="Endonuclease/exonuclease/phosphatase"/>
    <property type="match status" value="1"/>
</dbReference>
<evidence type="ECO:0000313" key="4">
    <source>
        <dbReference type="EnsemblMetazoa" id="AATE021019-PA.1"/>
    </source>
</evidence>
<dbReference type="AlphaFoldDB" id="A0A182JMU6"/>
<reference evidence="4" key="1">
    <citation type="submission" date="2022-08" db="UniProtKB">
        <authorList>
            <consortium name="EnsemblMetazoa"/>
        </authorList>
    </citation>
    <scope>IDENTIFICATION</scope>
    <source>
        <strain evidence="4">EBRO</strain>
    </source>
</reference>
<feature type="region of interest" description="Disordered" evidence="2">
    <location>
        <begin position="1"/>
        <end position="97"/>
    </location>
</feature>
<evidence type="ECO:0000259" key="3">
    <source>
        <dbReference type="Pfam" id="PF14529"/>
    </source>
</evidence>
<dbReference type="Pfam" id="PF14529">
    <property type="entry name" value="Exo_endo_phos_2"/>
    <property type="match status" value="1"/>
</dbReference>
<feature type="compositionally biased region" description="Acidic residues" evidence="2">
    <location>
        <begin position="60"/>
        <end position="69"/>
    </location>
</feature>
<accession>A0A182JMU6</accession>